<proteinExistence type="predicted"/>
<comment type="caution">
    <text evidence="1">The sequence shown here is derived from an EMBL/GenBank/DDBJ whole genome shotgun (WGS) entry which is preliminary data.</text>
</comment>
<dbReference type="EMBL" id="LAZR01015863">
    <property type="protein sequence ID" value="KKM07018.1"/>
    <property type="molecule type" value="Genomic_DNA"/>
</dbReference>
<gene>
    <name evidence="1" type="ORF">LCGC14_1738080</name>
</gene>
<name>A0A0F9K759_9ZZZZ</name>
<accession>A0A0F9K759</accession>
<reference evidence="1" key="1">
    <citation type="journal article" date="2015" name="Nature">
        <title>Complex archaea that bridge the gap between prokaryotes and eukaryotes.</title>
        <authorList>
            <person name="Spang A."/>
            <person name="Saw J.H."/>
            <person name="Jorgensen S.L."/>
            <person name="Zaremba-Niedzwiedzka K."/>
            <person name="Martijn J."/>
            <person name="Lind A.E."/>
            <person name="van Eijk R."/>
            <person name="Schleper C."/>
            <person name="Guy L."/>
            <person name="Ettema T.J."/>
        </authorList>
    </citation>
    <scope>NUCLEOTIDE SEQUENCE</scope>
</reference>
<protein>
    <recommendedName>
        <fullName evidence="2">Transposase IS200-like domain-containing protein</fullName>
    </recommendedName>
</protein>
<organism evidence="1">
    <name type="scientific">marine sediment metagenome</name>
    <dbReference type="NCBI Taxonomy" id="412755"/>
    <lineage>
        <taxon>unclassified sequences</taxon>
        <taxon>metagenomes</taxon>
        <taxon>ecological metagenomes</taxon>
    </lineage>
</organism>
<evidence type="ECO:0008006" key="2">
    <source>
        <dbReference type="Google" id="ProtNLM"/>
    </source>
</evidence>
<dbReference type="AlphaFoldDB" id="A0A0F9K759"/>
<sequence length="37" mass="4472">ARGYHVSTVGRDEEAIRKYIREQENEDRRIDQLNLLK</sequence>
<feature type="non-terminal residue" evidence="1">
    <location>
        <position position="1"/>
    </location>
</feature>
<evidence type="ECO:0000313" key="1">
    <source>
        <dbReference type="EMBL" id="KKM07018.1"/>
    </source>
</evidence>